<proteinExistence type="predicted"/>
<feature type="region of interest" description="Disordered" evidence="1">
    <location>
        <begin position="81"/>
        <end position="107"/>
    </location>
</feature>
<evidence type="ECO:0000313" key="3">
    <source>
        <dbReference type="Proteomes" id="UP000238350"/>
    </source>
</evidence>
<evidence type="ECO:0000313" key="2">
    <source>
        <dbReference type="EMBL" id="PRT56593.1"/>
    </source>
</evidence>
<accession>A0A2T0FNM6</accession>
<dbReference type="GeneID" id="36517961"/>
<dbReference type="RefSeq" id="XP_024666538.1">
    <property type="nucleotide sequence ID" value="XM_024810770.1"/>
</dbReference>
<dbReference type="AlphaFoldDB" id="A0A2T0FNM6"/>
<protein>
    <submittedName>
        <fullName evidence="2">Uncharacterized protein</fullName>
    </submittedName>
</protein>
<feature type="compositionally biased region" description="Low complexity" evidence="1">
    <location>
        <begin position="81"/>
        <end position="97"/>
    </location>
</feature>
<dbReference type="EMBL" id="NDIQ01000022">
    <property type="protein sequence ID" value="PRT56593.1"/>
    <property type="molecule type" value="Genomic_DNA"/>
</dbReference>
<organism evidence="2 3">
    <name type="scientific">Wickerhamiella sorbophila</name>
    <dbReference type="NCBI Taxonomy" id="45607"/>
    <lineage>
        <taxon>Eukaryota</taxon>
        <taxon>Fungi</taxon>
        <taxon>Dikarya</taxon>
        <taxon>Ascomycota</taxon>
        <taxon>Saccharomycotina</taxon>
        <taxon>Dipodascomycetes</taxon>
        <taxon>Dipodascales</taxon>
        <taxon>Trichomonascaceae</taxon>
        <taxon>Wickerhamiella</taxon>
    </lineage>
</organism>
<reference evidence="2 3" key="1">
    <citation type="submission" date="2017-04" db="EMBL/GenBank/DDBJ databases">
        <title>Genome sequencing of [Candida] sorbophila.</title>
        <authorList>
            <person name="Ahn J.O."/>
        </authorList>
    </citation>
    <scope>NUCLEOTIDE SEQUENCE [LARGE SCALE GENOMIC DNA]</scope>
    <source>
        <strain evidence="2 3">DS02</strain>
    </source>
</reference>
<evidence type="ECO:0000256" key="1">
    <source>
        <dbReference type="SAM" id="MobiDB-lite"/>
    </source>
</evidence>
<name>A0A2T0FNM6_9ASCO</name>
<sequence>MMIPPQPDSPDLFPFSPVDDSPMHPFTPLIVPTSTISLLSLSSSKDRRTSGDSPLVFPLPKRHVPIHLRKLSVCSAIPDSPSLSPVSLNSSPSKLSLGRAANYHAEQ</sequence>
<dbReference type="Proteomes" id="UP000238350">
    <property type="component" value="Unassembled WGS sequence"/>
</dbReference>
<gene>
    <name evidence="2" type="ORF">B9G98_04213</name>
</gene>
<comment type="caution">
    <text evidence="2">The sequence shown here is derived from an EMBL/GenBank/DDBJ whole genome shotgun (WGS) entry which is preliminary data.</text>
</comment>
<keyword evidence="3" id="KW-1185">Reference proteome</keyword>